<keyword evidence="13" id="KW-1185">Reference proteome</keyword>
<name>A0A183JQW4_9TREM</name>
<keyword evidence="6" id="KW-0175">Coiled coil</keyword>
<dbReference type="Gene3D" id="3.80.10.10">
    <property type="entry name" value="Ribonuclease Inhibitor"/>
    <property type="match status" value="1"/>
</dbReference>
<evidence type="ECO:0000256" key="3">
    <source>
        <dbReference type="ARBA" id="ARBA00022614"/>
    </source>
</evidence>
<evidence type="ECO:0000256" key="2">
    <source>
        <dbReference type="ARBA" id="ARBA00022490"/>
    </source>
</evidence>
<evidence type="ECO:0000256" key="5">
    <source>
        <dbReference type="ARBA" id="ARBA00022846"/>
    </source>
</evidence>
<keyword evidence="2" id="KW-0963">Cytoplasm</keyword>
<dbReference type="AlphaFoldDB" id="A0A183JQW4"/>
<sequence length="145" mass="16789">MSRLYDNYEPTVIDKQLLNDAVFSLLQKRTVSELAKQDGIHFENVTHPRLDYKNILKIDNLWAFKLLVKLQLDNNIIEQIEGIALSFNNIEKIDGLQNLVNLEDLTLYNNRITTLENMGNLKKLQLFSIGNNYITELSNVSKTIH</sequence>
<protein>
    <recommendedName>
        <fullName evidence="11">Dynein regulatory complex subunit 3</fullName>
    </recommendedName>
</protein>
<evidence type="ECO:0000256" key="10">
    <source>
        <dbReference type="ARBA" id="ARBA00038378"/>
    </source>
</evidence>
<dbReference type="InterPro" id="IPR001611">
    <property type="entry name" value="Leu-rich_rpt"/>
</dbReference>
<reference evidence="14" key="1">
    <citation type="submission" date="2016-06" db="UniProtKB">
        <authorList>
            <consortium name="WormBaseParasite"/>
        </authorList>
    </citation>
    <scope>IDENTIFICATION</scope>
</reference>
<dbReference type="InterPro" id="IPR025875">
    <property type="entry name" value="Leu-rich_rpt_4"/>
</dbReference>
<comment type="similarity">
    <text evidence="10">Belongs to the DRC3 family.</text>
</comment>
<proteinExistence type="inferred from homology"/>
<dbReference type="Proteomes" id="UP000279833">
    <property type="component" value="Unassembled WGS sequence"/>
</dbReference>
<dbReference type="InterPro" id="IPR050576">
    <property type="entry name" value="Cilia_flagella_integrity"/>
</dbReference>
<dbReference type="PROSITE" id="PS51450">
    <property type="entry name" value="LRR"/>
    <property type="match status" value="2"/>
</dbReference>
<dbReference type="STRING" id="6186.A0A183JQW4"/>
<evidence type="ECO:0000313" key="13">
    <source>
        <dbReference type="Proteomes" id="UP000279833"/>
    </source>
</evidence>
<evidence type="ECO:0000256" key="9">
    <source>
        <dbReference type="ARBA" id="ARBA00023273"/>
    </source>
</evidence>
<dbReference type="WBParaSite" id="SCUD_0000510301-mRNA-1">
    <property type="protein sequence ID" value="SCUD_0000510301-mRNA-1"/>
    <property type="gene ID" value="SCUD_0000510301"/>
</dbReference>
<keyword evidence="3" id="KW-0433">Leucine-rich repeat</keyword>
<keyword evidence="7" id="KW-0969">Cilium</keyword>
<dbReference type="PANTHER" id="PTHR45973">
    <property type="entry name" value="PROTEIN PHOSPHATASE 1 REGULATORY SUBUNIT SDS22-RELATED"/>
    <property type="match status" value="1"/>
</dbReference>
<evidence type="ECO:0000256" key="6">
    <source>
        <dbReference type="ARBA" id="ARBA00023054"/>
    </source>
</evidence>
<organism evidence="14">
    <name type="scientific">Schistosoma curassoni</name>
    <dbReference type="NCBI Taxonomy" id="6186"/>
    <lineage>
        <taxon>Eukaryota</taxon>
        <taxon>Metazoa</taxon>
        <taxon>Spiralia</taxon>
        <taxon>Lophotrochozoa</taxon>
        <taxon>Platyhelminthes</taxon>
        <taxon>Trematoda</taxon>
        <taxon>Digenea</taxon>
        <taxon>Strigeidida</taxon>
        <taxon>Schistosomatoidea</taxon>
        <taxon>Schistosomatidae</taxon>
        <taxon>Schistosoma</taxon>
    </lineage>
</organism>
<evidence type="ECO:0000256" key="11">
    <source>
        <dbReference type="ARBA" id="ARBA00040950"/>
    </source>
</evidence>
<evidence type="ECO:0000256" key="4">
    <source>
        <dbReference type="ARBA" id="ARBA00022737"/>
    </source>
</evidence>
<reference evidence="12 13" key="2">
    <citation type="submission" date="2018-11" db="EMBL/GenBank/DDBJ databases">
        <authorList>
            <consortium name="Pathogen Informatics"/>
        </authorList>
    </citation>
    <scope>NUCLEOTIDE SEQUENCE [LARGE SCALE GENOMIC DNA]</scope>
    <source>
        <strain evidence="12">Dakar</strain>
        <strain evidence="13">Dakar, Senegal</strain>
    </source>
</reference>
<dbReference type="PANTHER" id="PTHR45973:SF12">
    <property type="entry name" value="DYNEIN REGULATORY COMPLEX SUBUNIT 3"/>
    <property type="match status" value="1"/>
</dbReference>
<keyword evidence="9" id="KW-0966">Cell projection</keyword>
<evidence type="ECO:0000313" key="14">
    <source>
        <dbReference type="WBParaSite" id="SCUD_0000510301-mRNA-1"/>
    </source>
</evidence>
<comment type="subcellular location">
    <subcellularLocation>
        <location evidence="1">Cytoplasm</location>
        <location evidence="1">Cytoskeleton</location>
        <location evidence="1">Flagellum axoneme</location>
    </subcellularLocation>
</comment>
<dbReference type="InterPro" id="IPR032675">
    <property type="entry name" value="LRR_dom_sf"/>
</dbReference>
<evidence type="ECO:0000256" key="7">
    <source>
        <dbReference type="ARBA" id="ARBA00023069"/>
    </source>
</evidence>
<keyword evidence="4" id="KW-0677">Repeat</keyword>
<dbReference type="SMART" id="SM00365">
    <property type="entry name" value="LRR_SD22"/>
    <property type="match status" value="3"/>
</dbReference>
<dbReference type="EMBL" id="UZAK01007737">
    <property type="protein sequence ID" value="VDO93169.1"/>
    <property type="molecule type" value="Genomic_DNA"/>
</dbReference>
<dbReference type="SUPFAM" id="SSF52075">
    <property type="entry name" value="Outer arm dynein light chain 1"/>
    <property type="match status" value="1"/>
</dbReference>
<accession>A0A183JQW4</accession>
<evidence type="ECO:0000256" key="8">
    <source>
        <dbReference type="ARBA" id="ARBA00023212"/>
    </source>
</evidence>
<keyword evidence="8" id="KW-0206">Cytoskeleton</keyword>
<dbReference type="Pfam" id="PF12799">
    <property type="entry name" value="LRR_4"/>
    <property type="match status" value="1"/>
</dbReference>
<evidence type="ECO:0000313" key="12">
    <source>
        <dbReference type="EMBL" id="VDO93169.1"/>
    </source>
</evidence>
<dbReference type="GO" id="GO:0005929">
    <property type="term" value="C:cilium"/>
    <property type="evidence" value="ECO:0007669"/>
    <property type="project" value="TreeGrafter"/>
</dbReference>
<gene>
    <name evidence="12" type="ORF">SCUD_LOCUS5103</name>
</gene>
<evidence type="ECO:0000256" key="1">
    <source>
        <dbReference type="ARBA" id="ARBA00004611"/>
    </source>
</evidence>
<keyword evidence="5" id="KW-0282">Flagellum</keyword>